<keyword evidence="7 9" id="KW-0472">Membrane</keyword>
<dbReference type="GO" id="GO:0050897">
    <property type="term" value="F:cobalt ion binding"/>
    <property type="evidence" value="ECO:0007669"/>
    <property type="project" value="TreeGrafter"/>
</dbReference>
<name>A0A5N6K2R3_MONLA</name>
<dbReference type="PANTHER" id="PTHR46494:SF1">
    <property type="entry name" value="CORA FAMILY METAL ION TRANSPORTER (EUROFUNG)"/>
    <property type="match status" value="1"/>
</dbReference>
<evidence type="ECO:0000256" key="7">
    <source>
        <dbReference type="ARBA" id="ARBA00023136"/>
    </source>
</evidence>
<evidence type="ECO:0000256" key="3">
    <source>
        <dbReference type="ARBA" id="ARBA00022448"/>
    </source>
</evidence>
<dbReference type="Proteomes" id="UP000326757">
    <property type="component" value="Unassembled WGS sequence"/>
</dbReference>
<evidence type="ECO:0000313" key="10">
    <source>
        <dbReference type="EMBL" id="KAB8296658.1"/>
    </source>
</evidence>
<feature type="region of interest" description="Disordered" evidence="8">
    <location>
        <begin position="604"/>
        <end position="626"/>
    </location>
</feature>
<dbReference type="GO" id="GO:0015087">
    <property type="term" value="F:cobalt ion transmembrane transporter activity"/>
    <property type="evidence" value="ECO:0007669"/>
    <property type="project" value="TreeGrafter"/>
</dbReference>
<sequence>MTYLVPLAWRNFVFEKRFLFIQNSRSKINNIKEIDAAGIDTTGEDFSPTGLTSPNRTVGFDLEAFPTATAYELEHSTSIRSCSDSIMGESPIRRRTTRTRSNTFRTVDLTPRQPEWHPGQEPGLDPSKPDGGRSTGFNLHEDCQITVVDFSEDKMVKREFNNDELVQFLDIEQEEWIKCRWININGLSWDVIKAVGKRKKLHRLAIEDMVNLNNRTKADWYTDHTYVVLTLQKLVHLHPDNDSDSDSDNDEEKDITLESPRRRKRGSFLRILHNFIRRKRDDDVAQNDKFADGVHDPTNECITAHKDGVQSSPVQKLRTLQRYHGGPNQERATHMEKISPLTQKKLAVSAEQVSIFLTAENTVISFFENSADDIETPILHRLSNSDTILRRSCDASMVMQAVIDAIIDLAIPVTFAYQDIIGSLELDVLTNPNIKHTTSLYVVTSEITTLRNFINPIANLINSLRDHKNVGQRGDVQKAASAVKISQMAQTYLGDVEDHIVLITESLDQLRRNADGMIDLIFNTISAYQNESMKQLTIVTIIFLPLSFLTGYFGMNFTDMPSIDHNETYFWQIALPVAFVVILFLMRDMIIWWFKRTIQRRGISRSRKGRERRESMKAGQKKKRNR</sequence>
<feature type="transmembrane region" description="Helical" evidence="9">
    <location>
        <begin position="569"/>
        <end position="594"/>
    </location>
</feature>
<dbReference type="Pfam" id="PF01544">
    <property type="entry name" value="CorA"/>
    <property type="match status" value="1"/>
</dbReference>
<evidence type="ECO:0000313" key="11">
    <source>
        <dbReference type="Proteomes" id="UP000326757"/>
    </source>
</evidence>
<dbReference type="SUPFAM" id="SSF144083">
    <property type="entry name" value="Magnesium transport protein CorA, transmembrane region"/>
    <property type="match status" value="1"/>
</dbReference>
<evidence type="ECO:0000256" key="5">
    <source>
        <dbReference type="ARBA" id="ARBA00022692"/>
    </source>
</evidence>
<accession>A0A5N6K2R3</accession>
<dbReference type="GO" id="GO:0005886">
    <property type="term" value="C:plasma membrane"/>
    <property type="evidence" value="ECO:0007669"/>
    <property type="project" value="UniProtKB-SubCell"/>
</dbReference>
<evidence type="ECO:0000256" key="1">
    <source>
        <dbReference type="ARBA" id="ARBA00004651"/>
    </source>
</evidence>
<dbReference type="InterPro" id="IPR045861">
    <property type="entry name" value="CorA_cytoplasmic_dom"/>
</dbReference>
<dbReference type="GO" id="GO:0015095">
    <property type="term" value="F:magnesium ion transmembrane transporter activity"/>
    <property type="evidence" value="ECO:0007669"/>
    <property type="project" value="TreeGrafter"/>
</dbReference>
<comment type="subcellular location">
    <subcellularLocation>
        <location evidence="1">Cell membrane</location>
        <topology evidence="1">Multi-pass membrane protein</topology>
    </subcellularLocation>
</comment>
<dbReference type="Gene3D" id="1.20.58.340">
    <property type="entry name" value="Magnesium transport protein CorA, transmembrane region"/>
    <property type="match status" value="2"/>
</dbReference>
<feature type="region of interest" description="Disordered" evidence="8">
    <location>
        <begin position="92"/>
        <end position="136"/>
    </location>
</feature>
<feature type="transmembrane region" description="Helical" evidence="9">
    <location>
        <begin position="536"/>
        <end position="557"/>
    </location>
</feature>
<dbReference type="SUPFAM" id="SSF143865">
    <property type="entry name" value="CorA soluble domain-like"/>
    <property type="match status" value="1"/>
</dbReference>
<keyword evidence="11" id="KW-1185">Reference proteome</keyword>
<reference evidence="10 11" key="1">
    <citation type="submission" date="2019-06" db="EMBL/GenBank/DDBJ databases">
        <title>Genome Sequence of the Brown Rot Fungal Pathogen Monilinia laxa.</title>
        <authorList>
            <person name="De Miccolis Angelini R.M."/>
            <person name="Landi L."/>
            <person name="Abate D."/>
            <person name="Pollastro S."/>
            <person name="Romanazzi G."/>
            <person name="Faretra F."/>
        </authorList>
    </citation>
    <scope>NUCLEOTIDE SEQUENCE [LARGE SCALE GENOMIC DNA]</scope>
    <source>
        <strain evidence="10 11">Mlax316</strain>
    </source>
</reference>
<keyword evidence="3" id="KW-0813">Transport</keyword>
<feature type="compositionally biased region" description="Acidic residues" evidence="8">
    <location>
        <begin position="242"/>
        <end position="253"/>
    </location>
</feature>
<dbReference type="PANTHER" id="PTHR46494">
    <property type="entry name" value="CORA FAMILY METAL ION TRANSPORTER (EUROFUNG)"/>
    <property type="match status" value="1"/>
</dbReference>
<dbReference type="EMBL" id="VIGI01000008">
    <property type="protein sequence ID" value="KAB8296658.1"/>
    <property type="molecule type" value="Genomic_DNA"/>
</dbReference>
<comment type="similarity">
    <text evidence="2">Belongs to the CorA metal ion transporter (MIT) (TC 1.A.35) family.</text>
</comment>
<feature type="region of interest" description="Disordered" evidence="8">
    <location>
        <begin position="239"/>
        <end position="259"/>
    </location>
</feature>
<evidence type="ECO:0000256" key="8">
    <source>
        <dbReference type="SAM" id="MobiDB-lite"/>
    </source>
</evidence>
<dbReference type="GO" id="GO:0000287">
    <property type="term" value="F:magnesium ion binding"/>
    <property type="evidence" value="ECO:0007669"/>
    <property type="project" value="TreeGrafter"/>
</dbReference>
<dbReference type="Gene3D" id="3.30.460.20">
    <property type="entry name" value="CorA soluble domain-like"/>
    <property type="match status" value="1"/>
</dbReference>
<dbReference type="InterPro" id="IPR045863">
    <property type="entry name" value="CorA_TM1_TM2"/>
</dbReference>
<evidence type="ECO:0000256" key="4">
    <source>
        <dbReference type="ARBA" id="ARBA00022475"/>
    </source>
</evidence>
<evidence type="ECO:0000256" key="9">
    <source>
        <dbReference type="SAM" id="Phobius"/>
    </source>
</evidence>
<protein>
    <submittedName>
        <fullName evidence="10">Uncharacterized protein</fullName>
    </submittedName>
</protein>
<evidence type="ECO:0000256" key="6">
    <source>
        <dbReference type="ARBA" id="ARBA00022989"/>
    </source>
</evidence>
<dbReference type="AlphaFoldDB" id="A0A5N6K2R3"/>
<dbReference type="OrthoDB" id="165352at2759"/>
<keyword evidence="4" id="KW-1003">Cell membrane</keyword>
<keyword evidence="5 9" id="KW-0812">Transmembrane</keyword>
<gene>
    <name evidence="10" type="ORF">EYC80_002082</name>
</gene>
<dbReference type="InterPro" id="IPR002523">
    <property type="entry name" value="MgTranspt_CorA/ZnTranspt_ZntB"/>
</dbReference>
<keyword evidence="6 9" id="KW-1133">Transmembrane helix</keyword>
<evidence type="ECO:0000256" key="2">
    <source>
        <dbReference type="ARBA" id="ARBA00009765"/>
    </source>
</evidence>
<organism evidence="10 11">
    <name type="scientific">Monilinia laxa</name>
    <name type="common">Brown rot fungus</name>
    <name type="synonym">Sclerotinia laxa</name>
    <dbReference type="NCBI Taxonomy" id="61186"/>
    <lineage>
        <taxon>Eukaryota</taxon>
        <taxon>Fungi</taxon>
        <taxon>Dikarya</taxon>
        <taxon>Ascomycota</taxon>
        <taxon>Pezizomycotina</taxon>
        <taxon>Leotiomycetes</taxon>
        <taxon>Helotiales</taxon>
        <taxon>Sclerotiniaceae</taxon>
        <taxon>Monilinia</taxon>
    </lineage>
</organism>
<comment type="caution">
    <text evidence="10">The sequence shown here is derived from an EMBL/GenBank/DDBJ whole genome shotgun (WGS) entry which is preliminary data.</text>
</comment>
<proteinExistence type="inferred from homology"/>